<protein>
    <submittedName>
        <fullName evidence="2">Type VI secretion system protein ImpA</fullName>
    </submittedName>
</protein>
<evidence type="ECO:0000259" key="1">
    <source>
        <dbReference type="Pfam" id="PF06812"/>
    </source>
</evidence>
<evidence type="ECO:0000313" key="3">
    <source>
        <dbReference type="Proteomes" id="UP000295719"/>
    </source>
</evidence>
<dbReference type="RefSeq" id="WP_131864226.1">
    <property type="nucleotide sequence ID" value="NZ_SMCR01000002.1"/>
</dbReference>
<dbReference type="InterPro" id="IPR010657">
    <property type="entry name" value="ImpA_N"/>
</dbReference>
<proteinExistence type="predicted"/>
<name>A0A4R3Z3E6_9GAMM</name>
<dbReference type="PANTHER" id="PTHR37951">
    <property type="entry name" value="CYTOPLASMIC PROTEIN-RELATED"/>
    <property type="match status" value="1"/>
</dbReference>
<gene>
    <name evidence="2" type="ORF">EDC52_102144</name>
</gene>
<organism evidence="2 3">
    <name type="scientific">Biostraticola tofi</name>
    <dbReference type="NCBI Taxonomy" id="466109"/>
    <lineage>
        <taxon>Bacteria</taxon>
        <taxon>Pseudomonadati</taxon>
        <taxon>Pseudomonadota</taxon>
        <taxon>Gammaproteobacteria</taxon>
        <taxon>Enterobacterales</taxon>
        <taxon>Bruguierivoracaceae</taxon>
        <taxon>Biostraticola</taxon>
    </lineage>
</organism>
<sequence>MNHDSLLYPVSPATPCGDNLEYSAEYLELSQLACGKPEQQYGDMLIPGEPPDWRGVEHRAIGLMARSKDIRIMVLLAQAWTALHGLAGYAQGLELINEAMARYWDELIPSLSPWAEPDPYMRINALRALGDGFALARLLRQCPVVQAGAQALTVADVLKMLDGPQSVQSDYPGGAAVLAAQLRQGVDPASCLILRILAAVQQMNTLLGQRLGEAAIPEMSSLLAVLRRLAPAPEKTLSPILSDAAAAAINSPASVTAMPINSISADGEIRCREDARQALAAVQAYFAQHEPGHPAYLLIERIQQLFDLDFMQMIRNLAPDAAAQFDVILNSSASK</sequence>
<dbReference type="PANTHER" id="PTHR37951:SF1">
    <property type="entry name" value="TYPE VI SECRETION SYSTEM COMPONENT TSSA1"/>
    <property type="match status" value="1"/>
</dbReference>
<feature type="domain" description="ImpA N-terminal" evidence="1">
    <location>
        <begin position="8"/>
        <end position="129"/>
    </location>
</feature>
<dbReference type="Pfam" id="PF06812">
    <property type="entry name" value="ImpA_N"/>
    <property type="match status" value="1"/>
</dbReference>
<reference evidence="2 3" key="1">
    <citation type="submission" date="2019-03" db="EMBL/GenBank/DDBJ databases">
        <title>Genomic Encyclopedia of Type Strains, Phase IV (KMG-IV): sequencing the most valuable type-strain genomes for metagenomic binning, comparative biology and taxonomic classification.</title>
        <authorList>
            <person name="Goeker M."/>
        </authorList>
    </citation>
    <scope>NUCLEOTIDE SEQUENCE [LARGE SCALE GENOMIC DNA]</scope>
    <source>
        <strain evidence="2 3">DSM 19580</strain>
    </source>
</reference>
<dbReference type="NCBIfam" id="TIGR03363">
    <property type="entry name" value="VI_chp_8"/>
    <property type="match status" value="1"/>
</dbReference>
<comment type="caution">
    <text evidence="2">The sequence shown here is derived from an EMBL/GenBank/DDBJ whole genome shotgun (WGS) entry which is preliminary data.</text>
</comment>
<dbReference type="OrthoDB" id="9771118at2"/>
<dbReference type="AlphaFoldDB" id="A0A4R3Z3E6"/>
<evidence type="ECO:0000313" key="2">
    <source>
        <dbReference type="EMBL" id="TCV98823.1"/>
    </source>
</evidence>
<keyword evidence="3" id="KW-1185">Reference proteome</keyword>
<accession>A0A4R3Z3E6</accession>
<dbReference type="InterPro" id="IPR017740">
    <property type="entry name" value="TssA-like"/>
</dbReference>
<dbReference type="EMBL" id="SMCR01000002">
    <property type="protein sequence ID" value="TCV98823.1"/>
    <property type="molecule type" value="Genomic_DNA"/>
</dbReference>
<dbReference type="Proteomes" id="UP000295719">
    <property type="component" value="Unassembled WGS sequence"/>
</dbReference>